<dbReference type="PANTHER" id="PTHR48205:SF1">
    <property type="entry name" value="OS01G0742766 PROTEIN"/>
    <property type="match status" value="1"/>
</dbReference>
<dbReference type="EMBL" id="JAVIJP010000052">
    <property type="protein sequence ID" value="KAL3625425.1"/>
    <property type="molecule type" value="Genomic_DNA"/>
</dbReference>
<gene>
    <name evidence="2" type="ORF">CASFOL_030879</name>
</gene>
<feature type="region of interest" description="Disordered" evidence="1">
    <location>
        <begin position="1"/>
        <end position="35"/>
    </location>
</feature>
<name>A0ABD3C6J6_9LAMI</name>
<reference evidence="3" key="1">
    <citation type="journal article" date="2024" name="IScience">
        <title>Strigolactones Initiate the Formation of Haustorium-like Structures in Castilleja.</title>
        <authorList>
            <person name="Buerger M."/>
            <person name="Peterson D."/>
            <person name="Chory J."/>
        </authorList>
    </citation>
    <scope>NUCLEOTIDE SEQUENCE [LARGE SCALE GENOMIC DNA]</scope>
</reference>
<evidence type="ECO:0000313" key="2">
    <source>
        <dbReference type="EMBL" id="KAL3625425.1"/>
    </source>
</evidence>
<keyword evidence="3" id="KW-1185">Reference proteome</keyword>
<evidence type="ECO:0000313" key="3">
    <source>
        <dbReference type="Proteomes" id="UP001632038"/>
    </source>
</evidence>
<comment type="caution">
    <text evidence="2">The sequence shown here is derived from an EMBL/GenBank/DDBJ whole genome shotgun (WGS) entry which is preliminary data.</text>
</comment>
<feature type="compositionally biased region" description="Basic residues" evidence="1">
    <location>
        <begin position="1"/>
        <end position="11"/>
    </location>
</feature>
<protein>
    <submittedName>
        <fullName evidence="2">Uncharacterized protein</fullName>
    </submittedName>
</protein>
<organism evidence="2 3">
    <name type="scientific">Castilleja foliolosa</name>
    <dbReference type="NCBI Taxonomy" id="1961234"/>
    <lineage>
        <taxon>Eukaryota</taxon>
        <taxon>Viridiplantae</taxon>
        <taxon>Streptophyta</taxon>
        <taxon>Embryophyta</taxon>
        <taxon>Tracheophyta</taxon>
        <taxon>Spermatophyta</taxon>
        <taxon>Magnoliopsida</taxon>
        <taxon>eudicotyledons</taxon>
        <taxon>Gunneridae</taxon>
        <taxon>Pentapetalae</taxon>
        <taxon>asterids</taxon>
        <taxon>lamiids</taxon>
        <taxon>Lamiales</taxon>
        <taxon>Orobanchaceae</taxon>
        <taxon>Pedicularideae</taxon>
        <taxon>Castillejinae</taxon>
        <taxon>Castilleja</taxon>
    </lineage>
</organism>
<dbReference type="PANTHER" id="PTHR48205">
    <property type="entry name" value="OS01G0742766 PROTEIN"/>
    <property type="match status" value="1"/>
</dbReference>
<proteinExistence type="predicted"/>
<dbReference type="Pfam" id="PF15925">
    <property type="entry name" value="SOSSC"/>
    <property type="match status" value="1"/>
</dbReference>
<sequence length="102" mass="11348">MQFKPPPKRIKVNPAPSSSISHSTSVVNLPSEKRDMDMTPTMKKAMAHETRTSIVSQRIQQARNYAVTQAQQDGCTGNFRVFDSPFGNYLVPVIPTRAELGE</sequence>
<dbReference type="Proteomes" id="UP001632038">
    <property type="component" value="Unassembled WGS sequence"/>
</dbReference>
<evidence type="ECO:0000256" key="1">
    <source>
        <dbReference type="SAM" id="MobiDB-lite"/>
    </source>
</evidence>
<accession>A0ABD3C6J6</accession>
<dbReference type="AlphaFoldDB" id="A0ABD3C6J6"/>
<dbReference type="InterPro" id="IPR031821">
    <property type="entry name" value="SOSSC"/>
</dbReference>